<comment type="similarity">
    <text evidence="7">Belongs to the binding-protein-dependent transport system permease family.</text>
</comment>
<dbReference type="SUPFAM" id="SSF161098">
    <property type="entry name" value="MetI-like"/>
    <property type="match status" value="1"/>
</dbReference>
<gene>
    <name evidence="9" type="ORF">GCM10009539_50470</name>
</gene>
<dbReference type="RefSeq" id="WP_344651391.1">
    <property type="nucleotide sequence ID" value="NZ_BAAAGX010000020.1"/>
</dbReference>
<keyword evidence="3" id="KW-1003">Cell membrane</keyword>
<feature type="transmembrane region" description="Helical" evidence="7">
    <location>
        <begin position="130"/>
        <end position="151"/>
    </location>
</feature>
<evidence type="ECO:0000256" key="3">
    <source>
        <dbReference type="ARBA" id="ARBA00022475"/>
    </source>
</evidence>
<dbReference type="Pfam" id="PF00528">
    <property type="entry name" value="BPD_transp_1"/>
    <property type="match status" value="1"/>
</dbReference>
<comment type="caution">
    <text evidence="9">The sequence shown here is derived from an EMBL/GenBank/DDBJ whole genome shotgun (WGS) entry which is preliminary data.</text>
</comment>
<comment type="subcellular location">
    <subcellularLocation>
        <location evidence="1 7">Cell membrane</location>
        <topology evidence="1 7">Multi-pass membrane protein</topology>
    </subcellularLocation>
</comment>
<reference evidence="9 10" key="1">
    <citation type="journal article" date="2019" name="Int. J. Syst. Evol. Microbiol.">
        <title>The Global Catalogue of Microorganisms (GCM) 10K type strain sequencing project: providing services to taxonomists for standard genome sequencing and annotation.</title>
        <authorList>
            <consortium name="The Broad Institute Genomics Platform"/>
            <consortium name="The Broad Institute Genome Sequencing Center for Infectious Disease"/>
            <person name="Wu L."/>
            <person name="Ma J."/>
        </authorList>
    </citation>
    <scope>NUCLEOTIDE SEQUENCE [LARGE SCALE GENOMIC DNA]</scope>
    <source>
        <strain evidence="9 10">JCM 10425</strain>
    </source>
</reference>
<dbReference type="PANTHER" id="PTHR43744:SF8">
    <property type="entry name" value="SN-GLYCEROL-3-PHOSPHATE TRANSPORT SYSTEM PERMEASE PROTEIN UGPE"/>
    <property type="match status" value="1"/>
</dbReference>
<keyword evidence="2 7" id="KW-0813">Transport</keyword>
<dbReference type="EMBL" id="BAAAGX010000020">
    <property type="protein sequence ID" value="GAA0259050.1"/>
    <property type="molecule type" value="Genomic_DNA"/>
</dbReference>
<dbReference type="PANTHER" id="PTHR43744">
    <property type="entry name" value="ABC TRANSPORTER PERMEASE PROTEIN MG189-RELATED-RELATED"/>
    <property type="match status" value="1"/>
</dbReference>
<dbReference type="CDD" id="cd06261">
    <property type="entry name" value="TM_PBP2"/>
    <property type="match status" value="1"/>
</dbReference>
<dbReference type="InterPro" id="IPR035906">
    <property type="entry name" value="MetI-like_sf"/>
</dbReference>
<keyword evidence="6 7" id="KW-0472">Membrane</keyword>
<evidence type="ECO:0000256" key="1">
    <source>
        <dbReference type="ARBA" id="ARBA00004651"/>
    </source>
</evidence>
<keyword evidence="4 7" id="KW-0812">Transmembrane</keyword>
<feature type="domain" description="ABC transmembrane type-1" evidence="8">
    <location>
        <begin position="94"/>
        <end position="295"/>
    </location>
</feature>
<protein>
    <submittedName>
        <fullName evidence="9">Carbohydrate ABC transporter permease</fullName>
    </submittedName>
</protein>
<evidence type="ECO:0000256" key="5">
    <source>
        <dbReference type="ARBA" id="ARBA00022989"/>
    </source>
</evidence>
<name>A0ABN0URD9_9ACTN</name>
<feature type="transmembrane region" description="Helical" evidence="7">
    <location>
        <begin position="171"/>
        <end position="191"/>
    </location>
</feature>
<dbReference type="Proteomes" id="UP001500967">
    <property type="component" value="Unassembled WGS sequence"/>
</dbReference>
<evidence type="ECO:0000313" key="10">
    <source>
        <dbReference type="Proteomes" id="UP001500967"/>
    </source>
</evidence>
<feature type="transmembrane region" description="Helical" evidence="7">
    <location>
        <begin position="93"/>
        <end position="118"/>
    </location>
</feature>
<keyword evidence="5 7" id="KW-1133">Transmembrane helix</keyword>
<dbReference type="Gene3D" id="1.10.3720.10">
    <property type="entry name" value="MetI-like"/>
    <property type="match status" value="1"/>
</dbReference>
<keyword evidence="10" id="KW-1185">Reference proteome</keyword>
<evidence type="ECO:0000259" key="8">
    <source>
        <dbReference type="PROSITE" id="PS50928"/>
    </source>
</evidence>
<accession>A0ABN0URD9</accession>
<evidence type="ECO:0000256" key="4">
    <source>
        <dbReference type="ARBA" id="ARBA00022692"/>
    </source>
</evidence>
<evidence type="ECO:0000256" key="2">
    <source>
        <dbReference type="ARBA" id="ARBA00022448"/>
    </source>
</evidence>
<evidence type="ECO:0000256" key="7">
    <source>
        <dbReference type="RuleBase" id="RU363032"/>
    </source>
</evidence>
<organism evidence="9 10">
    <name type="scientific">Cryptosporangium japonicum</name>
    <dbReference type="NCBI Taxonomy" id="80872"/>
    <lineage>
        <taxon>Bacteria</taxon>
        <taxon>Bacillati</taxon>
        <taxon>Actinomycetota</taxon>
        <taxon>Actinomycetes</taxon>
        <taxon>Cryptosporangiales</taxon>
        <taxon>Cryptosporangiaceae</taxon>
        <taxon>Cryptosporangium</taxon>
    </lineage>
</organism>
<feature type="transmembrane region" description="Helical" evidence="7">
    <location>
        <begin position="276"/>
        <end position="295"/>
    </location>
</feature>
<sequence>MTVLTETGGETTAPLTAAKTSEGGPKLTRGGRIFSYSFLTVTAFLWLVPLLWTIYTSLRPEKDTQKYGYLSTGGSFNFDNYSNAWNQGGFSKYFVNSAIITIPAVILTLMFAAMVAFAVSRFKWKFNVSLLILFTAGNLLPPQILAAPLFQLYKHFELPYSVSDSGSLLNTYYGVIAANIAFQVGFCTFVLSNYMKALPGELTEAAMVDGASVWTQFWKIILPLCRPALAALGTLVVIWIYNDFFWALLFIQTGDRLPVTTGINNLFGQYAQNDNLIAAGALLTAIPVLAIYVALQRQFVAGLTLGGSKG</sequence>
<feature type="transmembrane region" description="Helical" evidence="7">
    <location>
        <begin position="228"/>
        <end position="251"/>
    </location>
</feature>
<proteinExistence type="inferred from homology"/>
<evidence type="ECO:0000313" key="9">
    <source>
        <dbReference type="EMBL" id="GAA0259050.1"/>
    </source>
</evidence>
<dbReference type="PROSITE" id="PS50928">
    <property type="entry name" value="ABC_TM1"/>
    <property type="match status" value="1"/>
</dbReference>
<evidence type="ECO:0000256" key="6">
    <source>
        <dbReference type="ARBA" id="ARBA00023136"/>
    </source>
</evidence>
<dbReference type="InterPro" id="IPR000515">
    <property type="entry name" value="MetI-like"/>
</dbReference>
<feature type="transmembrane region" description="Helical" evidence="7">
    <location>
        <begin position="33"/>
        <end position="55"/>
    </location>
</feature>